<feature type="transmembrane region" description="Helical" evidence="1">
    <location>
        <begin position="292"/>
        <end position="312"/>
    </location>
</feature>
<dbReference type="RefSeq" id="WP_161716256.1">
    <property type="nucleotide sequence ID" value="NZ_JAAAPO010000001.1"/>
</dbReference>
<organism evidence="2 3">
    <name type="scientific">Novosphingobium ovatum</name>
    <dbReference type="NCBI Taxonomy" id="1908523"/>
    <lineage>
        <taxon>Bacteria</taxon>
        <taxon>Pseudomonadati</taxon>
        <taxon>Pseudomonadota</taxon>
        <taxon>Alphaproteobacteria</taxon>
        <taxon>Sphingomonadales</taxon>
        <taxon>Sphingomonadaceae</taxon>
        <taxon>Novosphingobium</taxon>
    </lineage>
</organism>
<feature type="transmembrane region" description="Helical" evidence="1">
    <location>
        <begin position="324"/>
        <end position="345"/>
    </location>
</feature>
<gene>
    <name evidence="2" type="ORF">GTZ99_00055</name>
</gene>
<feature type="transmembrane region" description="Helical" evidence="1">
    <location>
        <begin position="263"/>
        <end position="280"/>
    </location>
</feature>
<keyword evidence="3" id="KW-1185">Reference proteome</keyword>
<comment type="caution">
    <text evidence="2">The sequence shown here is derived from an EMBL/GenBank/DDBJ whole genome shotgun (WGS) entry which is preliminary data.</text>
</comment>
<accession>A0ABW9X8U0</accession>
<dbReference type="InterPro" id="IPR049458">
    <property type="entry name" value="EpsG-like"/>
</dbReference>
<evidence type="ECO:0008006" key="4">
    <source>
        <dbReference type="Google" id="ProtNLM"/>
    </source>
</evidence>
<protein>
    <recommendedName>
        <fullName evidence="4">EpsG-like glucosyltransferase</fullName>
    </recommendedName>
</protein>
<dbReference type="Pfam" id="PF14897">
    <property type="entry name" value="EpsG"/>
    <property type="match status" value="1"/>
</dbReference>
<feature type="transmembrane region" description="Helical" evidence="1">
    <location>
        <begin position="25"/>
        <end position="48"/>
    </location>
</feature>
<sequence length="354" mass="38688">MLIYWLLFGMAAVLALFFPFREGRMQLGVGHTLAMIAFVLFYASVATLRHEIGGDWETYATMYGFARQSTFTEIVQFTDPLFGVILWVAARLGTDQYLPNGLCAAIMVWGVVRLAMTTREPWLAILSAVPYLLVVVGMGYVRQAGAMGLVMAAMAGIDHRARWATFGMLFLAAGLHLTAGVVFPLFAMVMARRNMALVSILGLVGFSFAGVLMERLNTFQDAYLGQSYDSSGAGVRLAMSVLPSLLLLVRWKRFDATGMLRSLWLLVAVTNIGLIAALYLSPSSTAVDRVALYFAPVQMVVFGSLVELTGVGRRGAYGMRIASIMGVGVVQVVWLVMATFAELWVPYKSIAELI</sequence>
<feature type="transmembrane region" description="Helical" evidence="1">
    <location>
        <begin position="96"/>
        <end position="115"/>
    </location>
</feature>
<feature type="transmembrane region" description="Helical" evidence="1">
    <location>
        <begin position="161"/>
        <end position="183"/>
    </location>
</feature>
<dbReference type="Proteomes" id="UP000753724">
    <property type="component" value="Unassembled WGS sequence"/>
</dbReference>
<evidence type="ECO:0000313" key="3">
    <source>
        <dbReference type="Proteomes" id="UP000753724"/>
    </source>
</evidence>
<evidence type="ECO:0000256" key="1">
    <source>
        <dbReference type="SAM" id="Phobius"/>
    </source>
</evidence>
<feature type="transmembrane region" description="Helical" evidence="1">
    <location>
        <begin position="195"/>
        <end position="213"/>
    </location>
</feature>
<feature type="transmembrane region" description="Helical" evidence="1">
    <location>
        <begin position="122"/>
        <end position="141"/>
    </location>
</feature>
<keyword evidence="1" id="KW-1133">Transmembrane helix</keyword>
<reference evidence="3" key="1">
    <citation type="submission" date="2020-01" db="EMBL/GenBank/DDBJ databases">
        <title>Sphingomonas sp. strain CSW-10.</title>
        <authorList>
            <person name="Chen W.-M."/>
        </authorList>
    </citation>
    <scope>NUCLEOTIDE SEQUENCE [LARGE SCALE GENOMIC DNA]</scope>
    <source>
        <strain evidence="3">FSY-8</strain>
    </source>
</reference>
<name>A0ABW9X8U0_9SPHN</name>
<keyword evidence="1" id="KW-0812">Transmembrane</keyword>
<dbReference type="EMBL" id="JAAAPO010000001">
    <property type="protein sequence ID" value="NBC34945.1"/>
    <property type="molecule type" value="Genomic_DNA"/>
</dbReference>
<proteinExistence type="predicted"/>
<feature type="transmembrane region" description="Helical" evidence="1">
    <location>
        <begin position="69"/>
        <end position="90"/>
    </location>
</feature>
<evidence type="ECO:0000313" key="2">
    <source>
        <dbReference type="EMBL" id="NBC34945.1"/>
    </source>
</evidence>
<feature type="transmembrane region" description="Helical" evidence="1">
    <location>
        <begin position="233"/>
        <end position="251"/>
    </location>
</feature>
<keyword evidence="1" id="KW-0472">Membrane</keyword>